<evidence type="ECO:0000313" key="2">
    <source>
        <dbReference type="Proteomes" id="UP000002271"/>
    </source>
</evidence>
<reference evidence="1 2" key="1">
    <citation type="journal article" date="2001" name="Virology">
        <title>Sequences and replication of genomes of the archaeal rudiviruses SIRV1 and SIRV2: relationships to the archaeal lipothrixvirus SIFV and some eukaryal viruses.</title>
        <authorList>
            <person name="Peng X."/>
            <person name="Blum H."/>
            <person name="She Q."/>
            <person name="Mallok S."/>
            <person name="Brugger K."/>
            <person name="Garrett R.A."/>
            <person name="Zillig W."/>
            <person name="Prangishvili D."/>
        </authorList>
    </citation>
    <scope>NUCLEOTIDE SEQUENCE</scope>
    <source>
        <strain evidence="1 2">HVE10/4</strain>
    </source>
</reference>
<dbReference type="Gene3D" id="3.30.160.300">
    <property type="match status" value="1"/>
</dbReference>
<evidence type="ECO:0000313" key="1">
    <source>
        <dbReference type="EMBL" id="CAC87320.1"/>
    </source>
</evidence>
<dbReference type="OrthoDB" id="23260at10239"/>
<accession>Q8V9M4</accession>
<organism evidence="1 2">
    <name type="scientific">Sulfolobus islandicus rod-shaped virus 2</name>
    <name type="common">SIRV2</name>
    <name type="synonym">Sulfolobus virus SIRV-2</name>
    <dbReference type="NCBI Taxonomy" id="157899"/>
    <lineage>
        <taxon>Viruses</taxon>
        <taxon>Adnaviria</taxon>
        <taxon>Zilligvirae</taxon>
        <taxon>Taleaviricota</taxon>
        <taxon>Tokiviricetes</taxon>
        <taxon>Ligamenvirales</taxon>
        <taxon>Rudiviridae</taxon>
        <taxon>Icerudivirus</taxon>
        <taxon>Icerudivirus hveragerdiense</taxon>
        <taxon>Icerudivirus SIRV2</taxon>
    </lineage>
</organism>
<protein>
    <submittedName>
        <fullName evidence="1">Uncharacterized protein</fullName>
    </submittedName>
</protein>
<dbReference type="EMBL" id="AJ344259">
    <property type="protein sequence ID" value="CAC87320.1"/>
    <property type="molecule type" value="Genomic_DNA"/>
</dbReference>
<dbReference type="RefSeq" id="NP_666579.1">
    <property type="nucleotide sequence ID" value="NC_004086.1"/>
</dbReference>
<dbReference type="KEGG" id="vg:951422"/>
<keyword evidence="2" id="KW-1185">Reference proteome</keyword>
<name>Q8V9M4_SIRV2</name>
<dbReference type="InterPro" id="IPR009804">
    <property type="entry name" value="SIFV_Orf14"/>
</dbReference>
<dbReference type="CDD" id="cd22267">
    <property type="entry name" value="AcrID1"/>
    <property type="match status" value="1"/>
</dbReference>
<dbReference type="GeneID" id="951422"/>
<dbReference type="Proteomes" id="UP000002271">
    <property type="component" value="Segment"/>
</dbReference>
<organismHost>
    <name type="scientific">Saccharolobus islandicus</name>
    <name type="common">Sulfolobus islandicus</name>
    <dbReference type="NCBI Taxonomy" id="43080"/>
</organismHost>
<dbReference type="Pfam" id="PF07118">
    <property type="entry name" value="DUF1374"/>
    <property type="match status" value="1"/>
</dbReference>
<proteinExistence type="predicted"/>
<sequence>MVKKMEFEELKSIIDKFFQDSTIIRINLRFNKEVIVSYNQFEELIRNGDLTHRYADKNITSDIYEYRENINSIIDYYWKDNKICILEIDFWRSS</sequence>
<dbReference type="NCBIfam" id="NF033952">
    <property type="entry name" value="AcrID1_fam"/>
    <property type="match status" value="1"/>
</dbReference>